<dbReference type="InterPro" id="IPR017926">
    <property type="entry name" value="GATASE"/>
</dbReference>
<dbReference type="Proteomes" id="UP000562045">
    <property type="component" value="Unassembled WGS sequence"/>
</dbReference>
<dbReference type="RefSeq" id="WP_218864665.1">
    <property type="nucleotide sequence ID" value="NZ_JACBZM010000001.1"/>
</dbReference>
<dbReference type="AlphaFoldDB" id="A0A7Y9ZIG6"/>
<dbReference type="InterPro" id="IPR029062">
    <property type="entry name" value="Class_I_gatase-like"/>
</dbReference>
<dbReference type="InterPro" id="IPR044992">
    <property type="entry name" value="ChyE-like"/>
</dbReference>
<dbReference type="GO" id="GO:0005829">
    <property type="term" value="C:cytosol"/>
    <property type="evidence" value="ECO:0007669"/>
    <property type="project" value="TreeGrafter"/>
</dbReference>
<proteinExistence type="predicted"/>
<feature type="domain" description="Glutamine amidotransferase" evidence="1">
    <location>
        <begin position="22"/>
        <end position="180"/>
    </location>
</feature>
<dbReference type="PANTHER" id="PTHR42695:SF5">
    <property type="entry name" value="GLUTAMINE AMIDOTRANSFERASE YLR126C-RELATED"/>
    <property type="match status" value="1"/>
</dbReference>
<dbReference type="GO" id="GO:0003922">
    <property type="term" value="F:GMP synthase (glutamine-hydrolyzing) activity"/>
    <property type="evidence" value="ECO:0007669"/>
    <property type="project" value="UniProtKB-EC"/>
</dbReference>
<organism evidence="2 3">
    <name type="scientific">Nocardioides aromaticivorans</name>
    <dbReference type="NCBI Taxonomy" id="200618"/>
    <lineage>
        <taxon>Bacteria</taxon>
        <taxon>Bacillati</taxon>
        <taxon>Actinomycetota</taxon>
        <taxon>Actinomycetes</taxon>
        <taxon>Propionibacteriales</taxon>
        <taxon>Nocardioidaceae</taxon>
        <taxon>Nocardioides</taxon>
    </lineage>
</organism>
<keyword evidence="2" id="KW-0436">Ligase</keyword>
<accession>A0A7Y9ZIG6</accession>
<evidence type="ECO:0000259" key="1">
    <source>
        <dbReference type="Pfam" id="PF00117"/>
    </source>
</evidence>
<evidence type="ECO:0000313" key="3">
    <source>
        <dbReference type="Proteomes" id="UP000562045"/>
    </source>
</evidence>
<protein>
    <submittedName>
        <fullName evidence="2">GMP synthase (Glutamine-hydrolyzing)</fullName>
        <ecNumber evidence="2">6.3.5.2</ecNumber>
    </submittedName>
</protein>
<dbReference type="Pfam" id="PF00117">
    <property type="entry name" value="GATase"/>
    <property type="match status" value="1"/>
</dbReference>
<name>A0A7Y9ZIG6_9ACTN</name>
<dbReference type="SUPFAM" id="SSF52317">
    <property type="entry name" value="Class I glutamine amidotransferase-like"/>
    <property type="match status" value="1"/>
</dbReference>
<dbReference type="EMBL" id="JACBZM010000001">
    <property type="protein sequence ID" value="NYI45003.1"/>
    <property type="molecule type" value="Genomic_DNA"/>
</dbReference>
<dbReference type="Gene3D" id="3.40.50.880">
    <property type="match status" value="1"/>
</dbReference>
<evidence type="ECO:0000313" key="2">
    <source>
        <dbReference type="EMBL" id="NYI45003.1"/>
    </source>
</evidence>
<dbReference type="PANTHER" id="PTHR42695">
    <property type="entry name" value="GLUTAMINE AMIDOTRANSFERASE YLR126C-RELATED"/>
    <property type="match status" value="1"/>
</dbReference>
<sequence length="241" mass="26221">MLVVQPDPLDPMYELEGWFTEAGVSWTCVRPYAGEPVPERLEADGLVVLGGDMSSLDDAGYPWLEDIRALQRDASDREAPSLGICLGAQLMAQAFGGRTAVGDRGLETGVARVEWLPAAAVDPVHAGLPHPFLAGTMHGDMVAELPKDATWLGTGPEYPHQAFRVGRTSWGVQFHPEINHAAYLTWVHDHRNPSEQDRERLASGDEDLLAHEDVVLRGNRRLISNFTGVLRAAADLGAASR</sequence>
<dbReference type="EC" id="6.3.5.2" evidence="2"/>
<dbReference type="PROSITE" id="PS51273">
    <property type="entry name" value="GATASE_TYPE_1"/>
    <property type="match status" value="1"/>
</dbReference>
<reference evidence="2 3" key="1">
    <citation type="submission" date="2020-07" db="EMBL/GenBank/DDBJ databases">
        <title>Sequencing the genomes of 1000 actinobacteria strains.</title>
        <authorList>
            <person name="Klenk H.-P."/>
        </authorList>
    </citation>
    <scope>NUCLEOTIDE SEQUENCE [LARGE SCALE GENOMIC DNA]</scope>
    <source>
        <strain evidence="2 3">DSM 15131</strain>
    </source>
</reference>
<comment type="caution">
    <text evidence="2">The sequence shown here is derived from an EMBL/GenBank/DDBJ whole genome shotgun (WGS) entry which is preliminary data.</text>
</comment>
<gene>
    <name evidence="2" type="ORF">BJ993_002083</name>
</gene>
<dbReference type="CDD" id="cd01741">
    <property type="entry name" value="GATase1_1"/>
    <property type="match status" value="1"/>
</dbReference>